<evidence type="ECO:0008006" key="4">
    <source>
        <dbReference type="Google" id="ProtNLM"/>
    </source>
</evidence>
<keyword evidence="1" id="KW-0732">Signal</keyword>
<keyword evidence="3" id="KW-1185">Reference proteome</keyword>
<organism evidence="2 3">
    <name type="scientific">Mycena pura</name>
    <dbReference type="NCBI Taxonomy" id="153505"/>
    <lineage>
        <taxon>Eukaryota</taxon>
        <taxon>Fungi</taxon>
        <taxon>Dikarya</taxon>
        <taxon>Basidiomycota</taxon>
        <taxon>Agaricomycotina</taxon>
        <taxon>Agaricomycetes</taxon>
        <taxon>Agaricomycetidae</taxon>
        <taxon>Agaricales</taxon>
        <taxon>Marasmiineae</taxon>
        <taxon>Mycenaceae</taxon>
        <taxon>Mycena</taxon>
    </lineage>
</organism>
<feature type="chain" id="PRO_5042099627" description="Secreted protein" evidence="1">
    <location>
        <begin position="32"/>
        <end position="165"/>
    </location>
</feature>
<comment type="caution">
    <text evidence="2">The sequence shown here is derived from an EMBL/GenBank/DDBJ whole genome shotgun (WGS) entry which is preliminary data.</text>
</comment>
<protein>
    <recommendedName>
        <fullName evidence="4">Secreted protein</fullName>
    </recommendedName>
</protein>
<dbReference type="AlphaFoldDB" id="A0AAD7E5K0"/>
<gene>
    <name evidence="2" type="ORF">GGX14DRAFT_692025</name>
</gene>
<evidence type="ECO:0000313" key="2">
    <source>
        <dbReference type="EMBL" id="KAJ7230058.1"/>
    </source>
</evidence>
<reference evidence="2" key="1">
    <citation type="submission" date="2023-03" db="EMBL/GenBank/DDBJ databases">
        <title>Massive genome expansion in bonnet fungi (Mycena s.s.) driven by repeated elements and novel gene families across ecological guilds.</title>
        <authorList>
            <consortium name="Lawrence Berkeley National Laboratory"/>
            <person name="Harder C.B."/>
            <person name="Miyauchi S."/>
            <person name="Viragh M."/>
            <person name="Kuo A."/>
            <person name="Thoen E."/>
            <person name="Andreopoulos B."/>
            <person name="Lu D."/>
            <person name="Skrede I."/>
            <person name="Drula E."/>
            <person name="Henrissat B."/>
            <person name="Morin E."/>
            <person name="Kohler A."/>
            <person name="Barry K."/>
            <person name="LaButti K."/>
            <person name="Morin E."/>
            <person name="Salamov A."/>
            <person name="Lipzen A."/>
            <person name="Mereny Z."/>
            <person name="Hegedus B."/>
            <person name="Baldrian P."/>
            <person name="Stursova M."/>
            <person name="Weitz H."/>
            <person name="Taylor A."/>
            <person name="Grigoriev I.V."/>
            <person name="Nagy L.G."/>
            <person name="Martin F."/>
            <person name="Kauserud H."/>
        </authorList>
    </citation>
    <scope>NUCLEOTIDE SEQUENCE</scope>
    <source>
        <strain evidence="2">9144</strain>
    </source>
</reference>
<accession>A0AAD7E5K0</accession>
<proteinExistence type="predicted"/>
<name>A0AAD7E5K0_9AGAR</name>
<feature type="signal peptide" evidence="1">
    <location>
        <begin position="1"/>
        <end position="31"/>
    </location>
</feature>
<dbReference type="Proteomes" id="UP001219525">
    <property type="component" value="Unassembled WGS sequence"/>
</dbReference>
<evidence type="ECO:0000313" key="3">
    <source>
        <dbReference type="Proteomes" id="UP001219525"/>
    </source>
</evidence>
<evidence type="ECO:0000256" key="1">
    <source>
        <dbReference type="SAM" id="SignalP"/>
    </source>
</evidence>
<dbReference type="EMBL" id="JARJCW010000001">
    <property type="protein sequence ID" value="KAJ7230058.1"/>
    <property type="molecule type" value="Genomic_DNA"/>
</dbReference>
<sequence>MAGGGLSRCSVTPLDALLLLSLLSACQCALSAERGEPRINVLVLISVIATEWYGRVGDAQGNAESVGGFSTYICATVSHALTSSSILSRLPSGGLATFCTSRTWWGCLTANGPFCSPCASSVTPIQQPRLRGQRIFALSEIKKNTHTFISHASDAKAVAEFNTGF</sequence>